<feature type="region of interest" description="Disordered" evidence="1">
    <location>
        <begin position="699"/>
        <end position="734"/>
    </location>
</feature>
<keyword evidence="3" id="KW-1185">Reference proteome</keyword>
<dbReference type="Proteomes" id="UP000320244">
    <property type="component" value="Unassembled WGS sequence"/>
</dbReference>
<evidence type="ECO:0000256" key="1">
    <source>
        <dbReference type="SAM" id="MobiDB-lite"/>
    </source>
</evidence>
<reference evidence="2 3" key="1">
    <citation type="submission" date="2019-05" db="EMBL/GenBank/DDBJ databases">
        <authorList>
            <person name="Lee S.D."/>
        </authorList>
    </citation>
    <scope>NUCLEOTIDE SEQUENCE [LARGE SCALE GENOMIC DNA]</scope>
    <source>
        <strain evidence="2 3">C5-26</strain>
    </source>
</reference>
<dbReference type="EMBL" id="VCQV01000028">
    <property type="protein sequence ID" value="TWP34411.1"/>
    <property type="molecule type" value="Genomic_DNA"/>
</dbReference>
<proteinExistence type="predicted"/>
<reference evidence="2 3" key="2">
    <citation type="submission" date="2019-08" db="EMBL/GenBank/DDBJ databases">
        <title>Jejuicoccus antrihumi gen. nov., sp. nov., a new member of the family Dermacoccaceae isolated from a cave.</title>
        <authorList>
            <person name="Schumann P."/>
            <person name="Kim I.S."/>
        </authorList>
    </citation>
    <scope>NUCLEOTIDE SEQUENCE [LARGE SCALE GENOMIC DNA]</scope>
    <source>
        <strain evidence="2 3">C5-26</strain>
    </source>
</reference>
<evidence type="ECO:0000313" key="2">
    <source>
        <dbReference type="EMBL" id="TWP34411.1"/>
    </source>
</evidence>
<dbReference type="SUPFAM" id="SSF52540">
    <property type="entry name" value="P-loop containing nucleoside triphosphate hydrolases"/>
    <property type="match status" value="1"/>
</dbReference>
<dbReference type="CDD" id="cd01127">
    <property type="entry name" value="TrwB_TraG_TraD_VirD4"/>
    <property type="match status" value="2"/>
</dbReference>
<gene>
    <name evidence="2" type="ORF">FGL98_17730</name>
</gene>
<dbReference type="InterPro" id="IPR051162">
    <property type="entry name" value="T4SS_component"/>
</dbReference>
<dbReference type="PANTHER" id="PTHR30121">
    <property type="entry name" value="UNCHARACTERIZED PROTEIN YJGR-RELATED"/>
    <property type="match status" value="1"/>
</dbReference>
<dbReference type="Gene3D" id="3.40.50.300">
    <property type="entry name" value="P-loop containing nucleotide triphosphate hydrolases"/>
    <property type="match status" value="2"/>
</dbReference>
<evidence type="ECO:0000313" key="3">
    <source>
        <dbReference type="Proteomes" id="UP000320244"/>
    </source>
</evidence>
<sequence length="734" mass="80481">MTPRKPSRSTGPGSGWVFSELHLPRPLEVDQVNGMLLRIAADRAAPLLVFEARAEHNQLVQHLVGTPAEHVVWVQRSLRHLLPGLDIDGMTEPRLPVQRSVHVRLRPPSLALSTERAELTSLSLLSALDARLAEGERLVVQVMLGRRLSPKHLPKELPDPTESWWQMVLRGELSAPTPIRDQIDTRSGQHGFAATIRIGAAAMTPERRQQLMIGILGALSTAQDRGTYVDLRFEPANRFNQPRLPWRWPLRLGATELTGLLGWPLGDRELPGVPPRHPRPLRVPEAVNRSERLFAVPGAPGPSAPVGISAQDLTAHLVTLGPTGSGKSTVLVNLVAADIAAGRPVLVIDPKRQLIRDIVERAVPKERIGDVVIIDPADAKTGRVVGFNPLNVGNRDPDVVIDGLVAVLKQVFHDGWGPRTEDIIHSALLTLARVSATRKVPFTLMDLPRLLTDDRFRRSVIGQVVEDPGLWSFWSSYLAMSPGAQAQAIAAPLNKLRQYLLRPSLRAILGQRDPTFRLRDVFKGNKIVLVPLNEALIGPITAQLLGSLIVAEAWSATLERAEEDDPGSRPASVVIDEVQQYLHLPVSIDDALTRSRSYGVGWHLAHQHRAQLPPSTRAAVDSNAKSKIIFRPLDPDDAAAVARQAPDLQAVDFLSLGKWQAYANLTSDGTPAGWALVRTLPSPEPTGLGGRIRAHSRDHYASEVPQPQRAQPIANNQNRNEAPNGELGRKRRRS</sequence>
<organism evidence="2 3">
    <name type="scientific">Leekyejoonella antrihumi</name>
    <dbReference type="NCBI Taxonomy" id="1660198"/>
    <lineage>
        <taxon>Bacteria</taxon>
        <taxon>Bacillati</taxon>
        <taxon>Actinomycetota</taxon>
        <taxon>Actinomycetes</taxon>
        <taxon>Micrococcales</taxon>
        <taxon>Dermacoccaceae</taxon>
        <taxon>Leekyejoonella</taxon>
    </lineage>
</organism>
<accession>A0A563DWR9</accession>
<protein>
    <submittedName>
        <fullName evidence="2">Type IV secretory system conjugative DNA transfer family protein</fullName>
    </submittedName>
</protein>
<dbReference type="OrthoDB" id="3258326at2"/>
<comment type="caution">
    <text evidence="2">The sequence shown here is derived from an EMBL/GenBank/DDBJ whole genome shotgun (WGS) entry which is preliminary data.</text>
</comment>
<dbReference type="AlphaFoldDB" id="A0A563DWR9"/>
<dbReference type="PANTHER" id="PTHR30121:SF6">
    <property type="entry name" value="SLR6007 PROTEIN"/>
    <property type="match status" value="1"/>
</dbReference>
<dbReference type="InterPro" id="IPR027417">
    <property type="entry name" value="P-loop_NTPase"/>
</dbReference>
<name>A0A563DWR9_9MICO</name>
<dbReference type="RefSeq" id="WP_146318900.1">
    <property type="nucleotide sequence ID" value="NZ_VCQV01000028.1"/>
</dbReference>